<accession>A0A0F9LCB3</accession>
<proteinExistence type="predicted"/>
<gene>
    <name evidence="1" type="ORF">LCGC14_1527910</name>
</gene>
<protein>
    <submittedName>
        <fullName evidence="1">Uncharacterized protein</fullName>
    </submittedName>
</protein>
<comment type="caution">
    <text evidence="1">The sequence shown here is derived from an EMBL/GenBank/DDBJ whole genome shotgun (WGS) entry which is preliminary data.</text>
</comment>
<sequence>MAKTEFGGSCERDNTIDRYEREIKKIMLAAARAALDAEGIKYKVDRQGTIRIIKRYLKDEKWESYFSIDTYAIS</sequence>
<dbReference type="EMBL" id="LAZR01011415">
    <property type="protein sequence ID" value="KKM61810.1"/>
    <property type="molecule type" value="Genomic_DNA"/>
</dbReference>
<dbReference type="AlphaFoldDB" id="A0A0F9LCB3"/>
<evidence type="ECO:0000313" key="1">
    <source>
        <dbReference type="EMBL" id="KKM61810.1"/>
    </source>
</evidence>
<name>A0A0F9LCB3_9ZZZZ</name>
<organism evidence="1">
    <name type="scientific">marine sediment metagenome</name>
    <dbReference type="NCBI Taxonomy" id="412755"/>
    <lineage>
        <taxon>unclassified sequences</taxon>
        <taxon>metagenomes</taxon>
        <taxon>ecological metagenomes</taxon>
    </lineage>
</organism>
<reference evidence="1" key="1">
    <citation type="journal article" date="2015" name="Nature">
        <title>Complex archaea that bridge the gap between prokaryotes and eukaryotes.</title>
        <authorList>
            <person name="Spang A."/>
            <person name="Saw J.H."/>
            <person name="Jorgensen S.L."/>
            <person name="Zaremba-Niedzwiedzka K."/>
            <person name="Martijn J."/>
            <person name="Lind A.E."/>
            <person name="van Eijk R."/>
            <person name="Schleper C."/>
            <person name="Guy L."/>
            <person name="Ettema T.J."/>
        </authorList>
    </citation>
    <scope>NUCLEOTIDE SEQUENCE</scope>
</reference>
<feature type="non-terminal residue" evidence="1">
    <location>
        <position position="74"/>
    </location>
</feature>